<name>A0A7K1YDE9_9SPHI</name>
<evidence type="ECO:0000313" key="1">
    <source>
        <dbReference type="EMBL" id="MXV52616.1"/>
    </source>
</evidence>
<evidence type="ECO:0000313" key="2">
    <source>
        <dbReference type="Proteomes" id="UP000466586"/>
    </source>
</evidence>
<proteinExistence type="predicted"/>
<keyword evidence="2" id="KW-1185">Reference proteome</keyword>
<dbReference type="Proteomes" id="UP000466586">
    <property type="component" value="Unassembled WGS sequence"/>
</dbReference>
<dbReference type="RefSeq" id="WP_160845787.1">
    <property type="nucleotide sequence ID" value="NZ_WVHT01000008.1"/>
</dbReference>
<reference evidence="1 2" key="1">
    <citation type="submission" date="2019-11" db="EMBL/GenBank/DDBJ databases">
        <title>Pedobacter sp. HMF7647 Genome sequencing and assembly.</title>
        <authorList>
            <person name="Kang H."/>
            <person name="Kim H."/>
            <person name="Joh K."/>
        </authorList>
    </citation>
    <scope>NUCLEOTIDE SEQUENCE [LARGE SCALE GENOMIC DNA]</scope>
    <source>
        <strain evidence="1 2">HMF7647</strain>
    </source>
</reference>
<protein>
    <submittedName>
        <fullName evidence="1">Uncharacterized protein</fullName>
    </submittedName>
</protein>
<comment type="caution">
    <text evidence="1">The sequence shown here is derived from an EMBL/GenBank/DDBJ whole genome shotgun (WGS) entry which is preliminary data.</text>
</comment>
<organism evidence="1 2">
    <name type="scientific">Hufsiella arboris</name>
    <dbReference type="NCBI Taxonomy" id="2695275"/>
    <lineage>
        <taxon>Bacteria</taxon>
        <taxon>Pseudomonadati</taxon>
        <taxon>Bacteroidota</taxon>
        <taxon>Sphingobacteriia</taxon>
        <taxon>Sphingobacteriales</taxon>
        <taxon>Sphingobacteriaceae</taxon>
        <taxon>Hufsiella</taxon>
    </lineage>
</organism>
<gene>
    <name evidence="1" type="ORF">GS399_16705</name>
</gene>
<dbReference type="EMBL" id="WVHT01000008">
    <property type="protein sequence ID" value="MXV52616.1"/>
    <property type="molecule type" value="Genomic_DNA"/>
</dbReference>
<accession>A0A7K1YDE9</accession>
<sequence length="228" mass="26635">MRFTCKIDRLYQARSKGRFFVTIISILILYSFNACSAPVAKNDSLHVELSGVTPTWLLNSWIDIDRKDNDVHIVYYFFSKEQYKKMWADSSYQKFSRAFKEVHKADNYNKQIGAETMRRLELIKKSYADKDSVQIDLDKYPDYKLLLQQLSTATREDLEQTNRNKNSSVLDGTHIKAVISRNDEIVIANADSPTPNTHPLFYQLLRQTYDVYRGLKHGDFLSRNHVGY</sequence>
<dbReference type="AlphaFoldDB" id="A0A7K1YDE9"/>